<dbReference type="PROSITE" id="PS51195">
    <property type="entry name" value="Q_MOTIF"/>
    <property type="match status" value="1"/>
</dbReference>
<evidence type="ECO:0000256" key="4">
    <source>
        <dbReference type="ARBA" id="ARBA00022806"/>
    </source>
</evidence>
<dbReference type="PANTHER" id="PTHR47959:SF1">
    <property type="entry name" value="ATP-DEPENDENT RNA HELICASE DBPA"/>
    <property type="match status" value="1"/>
</dbReference>
<evidence type="ECO:0000256" key="6">
    <source>
        <dbReference type="PROSITE-ProRule" id="PRU00552"/>
    </source>
</evidence>
<dbReference type="PROSITE" id="PS51192">
    <property type="entry name" value="HELICASE_ATP_BIND_1"/>
    <property type="match status" value="1"/>
</dbReference>
<dbReference type="GO" id="GO:0003676">
    <property type="term" value="F:nucleic acid binding"/>
    <property type="evidence" value="ECO:0007669"/>
    <property type="project" value="InterPro"/>
</dbReference>
<dbReference type="InterPro" id="IPR001650">
    <property type="entry name" value="Helicase_C-like"/>
</dbReference>
<comment type="caution">
    <text evidence="10">The sequence shown here is derived from an EMBL/GenBank/DDBJ whole genome shotgun (WGS) entry which is preliminary data.</text>
</comment>
<dbReference type="OrthoDB" id="10256233at2759"/>
<keyword evidence="11" id="KW-1185">Reference proteome</keyword>
<evidence type="ECO:0000313" key="11">
    <source>
        <dbReference type="Proteomes" id="UP000007264"/>
    </source>
</evidence>
<evidence type="ECO:0000259" key="7">
    <source>
        <dbReference type="PROSITE" id="PS51192"/>
    </source>
</evidence>
<dbReference type="CDD" id="cd18787">
    <property type="entry name" value="SF2_C_DEAD"/>
    <property type="match status" value="1"/>
</dbReference>
<evidence type="ECO:0000256" key="3">
    <source>
        <dbReference type="ARBA" id="ARBA00022801"/>
    </source>
</evidence>
<comment type="similarity">
    <text evidence="1">Belongs to the DEAD box helicase family. DDX21/DDX50 subfamily.</text>
</comment>
<keyword evidence="2" id="KW-0547">Nucleotide-binding</keyword>
<dbReference type="Pfam" id="PF00271">
    <property type="entry name" value="Helicase_C"/>
    <property type="match status" value="1"/>
</dbReference>
<feature type="short sequence motif" description="Q motif" evidence="6">
    <location>
        <begin position="11"/>
        <end position="39"/>
    </location>
</feature>
<dbReference type="InterPro" id="IPR050079">
    <property type="entry name" value="DEAD_box_RNA_helicase"/>
</dbReference>
<dbReference type="PANTHER" id="PTHR47959">
    <property type="entry name" value="ATP-DEPENDENT RNA HELICASE RHLE-RELATED"/>
    <property type="match status" value="1"/>
</dbReference>
<dbReference type="InterPro" id="IPR027417">
    <property type="entry name" value="P-loop_NTPase"/>
</dbReference>
<dbReference type="SMART" id="SM00490">
    <property type="entry name" value="HELICc"/>
    <property type="match status" value="1"/>
</dbReference>
<reference evidence="10 11" key="1">
    <citation type="journal article" date="2012" name="Genome Biol.">
        <title>The genome of the polar eukaryotic microalga coccomyxa subellipsoidea reveals traits of cold adaptation.</title>
        <authorList>
            <person name="Blanc G."/>
            <person name="Agarkova I."/>
            <person name="Grimwood J."/>
            <person name="Kuo A."/>
            <person name="Brueggeman A."/>
            <person name="Dunigan D."/>
            <person name="Gurnon J."/>
            <person name="Ladunga I."/>
            <person name="Lindquist E."/>
            <person name="Lucas S."/>
            <person name="Pangilinan J."/>
            <person name="Proschold T."/>
            <person name="Salamov A."/>
            <person name="Schmutz J."/>
            <person name="Weeks D."/>
            <person name="Yamada T."/>
            <person name="Claverie J.M."/>
            <person name="Grigoriev I."/>
            <person name="Van Etten J."/>
            <person name="Lomsadze A."/>
            <person name="Borodovsky M."/>
        </authorList>
    </citation>
    <scope>NUCLEOTIDE SEQUENCE [LARGE SCALE GENOMIC DNA]</scope>
    <source>
        <strain evidence="10 11">C-169</strain>
    </source>
</reference>
<dbReference type="Gene3D" id="3.40.50.300">
    <property type="entry name" value="P-loop containing nucleotide triphosphate hydrolases"/>
    <property type="match status" value="2"/>
</dbReference>
<feature type="domain" description="Helicase ATP-binding" evidence="7">
    <location>
        <begin position="42"/>
        <end position="241"/>
    </location>
</feature>
<dbReference type="GO" id="GO:0016787">
    <property type="term" value="F:hydrolase activity"/>
    <property type="evidence" value="ECO:0007669"/>
    <property type="project" value="UniProtKB-KW"/>
</dbReference>
<dbReference type="InterPro" id="IPR011545">
    <property type="entry name" value="DEAD/DEAH_box_helicase_dom"/>
</dbReference>
<dbReference type="SMART" id="SM00487">
    <property type="entry name" value="DEXDc"/>
    <property type="match status" value="1"/>
</dbReference>
<keyword evidence="4" id="KW-0347">Helicase</keyword>
<dbReference type="GO" id="GO:0005829">
    <property type="term" value="C:cytosol"/>
    <property type="evidence" value="ECO:0007669"/>
    <property type="project" value="TreeGrafter"/>
</dbReference>
<dbReference type="Proteomes" id="UP000007264">
    <property type="component" value="Unassembled WGS sequence"/>
</dbReference>
<dbReference type="AlphaFoldDB" id="I0Z298"/>
<feature type="non-terminal residue" evidence="10">
    <location>
        <position position="1"/>
    </location>
</feature>
<feature type="non-terminal residue" evidence="10">
    <location>
        <position position="478"/>
    </location>
</feature>
<dbReference type="CDD" id="cd00268">
    <property type="entry name" value="DEADc"/>
    <property type="match status" value="1"/>
</dbReference>
<dbReference type="PROSITE" id="PS51194">
    <property type="entry name" value="HELICASE_CTER"/>
    <property type="match status" value="1"/>
</dbReference>
<keyword evidence="5" id="KW-0067">ATP-binding</keyword>
<evidence type="ECO:0000256" key="1">
    <source>
        <dbReference type="ARBA" id="ARBA00006517"/>
    </source>
</evidence>
<dbReference type="EMBL" id="AGSI01000005">
    <property type="protein sequence ID" value="EIE24767.1"/>
    <property type="molecule type" value="Genomic_DNA"/>
</dbReference>
<protein>
    <submittedName>
        <fullName evidence="10">P-loop containing nucleoside triphosphate hydrolase protein</fullName>
    </submittedName>
</protein>
<dbReference type="GeneID" id="17042768"/>
<evidence type="ECO:0000256" key="5">
    <source>
        <dbReference type="ARBA" id="ARBA00022840"/>
    </source>
</evidence>
<keyword evidence="3 10" id="KW-0378">Hydrolase</keyword>
<feature type="domain" description="Helicase C-terminal" evidence="8">
    <location>
        <begin position="328"/>
        <end position="478"/>
    </location>
</feature>
<dbReference type="KEGG" id="csl:COCSUDRAFT_1688"/>
<evidence type="ECO:0000259" key="9">
    <source>
        <dbReference type="PROSITE" id="PS51195"/>
    </source>
</evidence>
<accession>I0Z298</accession>
<sequence>DKHSFFASEETNFASLGLQTSLVDALQGAGYDRPSTVQELSAPPILSGRSLVLAAETGSGKTMAYLAPLISSILSGKAQEADVQSTSSEGAADGILVLCPNAALCSQVVAFADSLKGPSGAPLVRSAHISSAAPLPRDMPDIVAATPAGLMAATQEYGQYAGWHWTKAGIVTRIRHVVLDEADLLLTGGFQRDVRRILDALREGDRAQRSSAVARQLGVSGDALAALPRHLRKAAAQGVPAMHTCTVHHTPTDTLMRGCVGTRRTWKRQYLFVAATMPSGAGQTVAGDLGRLFPDLLWLSGPSLHEAQRRVAHTWLPITQDSWRSSLQARSLGEVGQGRTLVFAANVAAANEVATVLADVGLQPLLYHREVSPQDRAGALDAMRAGEGGVLVCTDAAARGIDIPDVTHVVQSSFAASAIDFLHRVGRTGRAGKVGRVTSLYMPNHAVLAEAIKAAVDAGEPVEGAFSRNRSFSKKVRK</sequence>
<dbReference type="RefSeq" id="XP_005649311.1">
    <property type="nucleotide sequence ID" value="XM_005649254.1"/>
</dbReference>
<name>I0Z298_COCSC</name>
<dbReference type="STRING" id="574566.I0Z298"/>
<evidence type="ECO:0000256" key="2">
    <source>
        <dbReference type="ARBA" id="ARBA00022741"/>
    </source>
</evidence>
<dbReference type="SUPFAM" id="SSF52540">
    <property type="entry name" value="P-loop containing nucleoside triphosphate hydrolases"/>
    <property type="match status" value="1"/>
</dbReference>
<dbReference type="Pfam" id="PF00270">
    <property type="entry name" value="DEAD"/>
    <property type="match status" value="1"/>
</dbReference>
<dbReference type="eggNOG" id="KOG0333">
    <property type="taxonomic scope" value="Eukaryota"/>
</dbReference>
<dbReference type="InterPro" id="IPR014001">
    <property type="entry name" value="Helicase_ATP-bd"/>
</dbReference>
<feature type="domain" description="DEAD-box RNA helicase Q" evidence="9">
    <location>
        <begin position="11"/>
        <end position="39"/>
    </location>
</feature>
<evidence type="ECO:0000259" key="8">
    <source>
        <dbReference type="PROSITE" id="PS51194"/>
    </source>
</evidence>
<proteinExistence type="inferred from homology"/>
<gene>
    <name evidence="10" type="ORF">COCSUDRAFT_1688</name>
</gene>
<evidence type="ECO:0000313" key="10">
    <source>
        <dbReference type="EMBL" id="EIE24767.1"/>
    </source>
</evidence>
<dbReference type="GO" id="GO:0003724">
    <property type="term" value="F:RNA helicase activity"/>
    <property type="evidence" value="ECO:0007669"/>
    <property type="project" value="InterPro"/>
</dbReference>
<dbReference type="InterPro" id="IPR044742">
    <property type="entry name" value="DEAD/DEAH_RhlB"/>
</dbReference>
<organism evidence="10 11">
    <name type="scientific">Coccomyxa subellipsoidea (strain C-169)</name>
    <name type="common">Green microalga</name>
    <dbReference type="NCBI Taxonomy" id="574566"/>
    <lineage>
        <taxon>Eukaryota</taxon>
        <taxon>Viridiplantae</taxon>
        <taxon>Chlorophyta</taxon>
        <taxon>core chlorophytes</taxon>
        <taxon>Trebouxiophyceae</taxon>
        <taxon>Trebouxiophyceae incertae sedis</taxon>
        <taxon>Coccomyxaceae</taxon>
        <taxon>Coccomyxa</taxon>
        <taxon>Coccomyxa subellipsoidea</taxon>
    </lineage>
</organism>
<dbReference type="InterPro" id="IPR014014">
    <property type="entry name" value="RNA_helicase_DEAD_Q_motif"/>
</dbReference>
<dbReference type="GO" id="GO:0005524">
    <property type="term" value="F:ATP binding"/>
    <property type="evidence" value="ECO:0007669"/>
    <property type="project" value="UniProtKB-KW"/>
</dbReference>